<dbReference type="InterPro" id="IPR029044">
    <property type="entry name" value="Nucleotide-diphossugar_trans"/>
</dbReference>
<keyword evidence="2" id="KW-0328">Glycosyltransferase</keyword>
<feature type="domain" description="Glycosyltransferase 2-like" evidence="7">
    <location>
        <begin position="2"/>
        <end position="77"/>
    </location>
</feature>
<dbReference type="RefSeq" id="WP_198023457.1">
    <property type="nucleotide sequence ID" value="NZ_CP010969.1"/>
</dbReference>
<dbReference type="InterPro" id="IPR001173">
    <property type="entry name" value="Glyco_trans_2-like"/>
</dbReference>
<accession>A0ABY4U3N1</accession>
<keyword evidence="6" id="KW-0472">Membrane</keyword>
<proteinExistence type="predicted"/>
<dbReference type="InterPro" id="IPR050321">
    <property type="entry name" value="Glycosyltr_2/OpgH_subfam"/>
</dbReference>
<dbReference type="PANTHER" id="PTHR43867:SF2">
    <property type="entry name" value="CELLULOSE SYNTHASE CATALYTIC SUBUNIT A [UDP-FORMING]"/>
    <property type="match status" value="1"/>
</dbReference>
<evidence type="ECO:0000256" key="3">
    <source>
        <dbReference type="ARBA" id="ARBA00022679"/>
    </source>
</evidence>
<reference evidence="8" key="1">
    <citation type="submission" date="2022-05" db="EMBL/GenBank/DDBJ databases">
        <title>Tracking Rickettsia raoultii infection dynamics in vivo by bioorthogonal metabolic labeling.</title>
        <authorList>
            <person name="Zhu D.-Y."/>
            <person name="Jia N."/>
            <person name="Li C."/>
            <person name="Zhang M.-Z."/>
            <person name="Liu H.-B."/>
            <person name="Cao W.-C."/>
        </authorList>
    </citation>
    <scope>NUCLEOTIDE SEQUENCE</scope>
    <source>
        <strain evidence="8">BIME</strain>
    </source>
</reference>
<dbReference type="PANTHER" id="PTHR43867">
    <property type="entry name" value="CELLULOSE SYNTHASE CATALYTIC SUBUNIT A [UDP-FORMING]"/>
    <property type="match status" value="1"/>
</dbReference>
<evidence type="ECO:0000313" key="9">
    <source>
        <dbReference type="Proteomes" id="UP001056268"/>
    </source>
</evidence>
<keyword evidence="3" id="KW-0808">Transferase</keyword>
<dbReference type="Pfam" id="PF13632">
    <property type="entry name" value="Glyco_trans_2_3"/>
    <property type="match status" value="1"/>
</dbReference>
<evidence type="ECO:0000256" key="5">
    <source>
        <dbReference type="ARBA" id="ARBA00022989"/>
    </source>
</evidence>
<name>A0ABY4U3N1_RICCR</name>
<comment type="subcellular location">
    <subcellularLocation>
        <location evidence="1">Membrane</location>
        <topology evidence="1">Multi-pass membrane protein</topology>
    </subcellularLocation>
</comment>
<keyword evidence="9" id="KW-1185">Reference proteome</keyword>
<dbReference type="SUPFAM" id="SSF53448">
    <property type="entry name" value="Nucleotide-diphospho-sugar transferases"/>
    <property type="match status" value="1"/>
</dbReference>
<organism evidence="8 9">
    <name type="scientific">Rickettsia conorii subsp. raoultii</name>
    <dbReference type="NCBI Taxonomy" id="369822"/>
    <lineage>
        <taxon>Bacteria</taxon>
        <taxon>Pseudomonadati</taxon>
        <taxon>Pseudomonadota</taxon>
        <taxon>Alphaproteobacteria</taxon>
        <taxon>Rickettsiales</taxon>
        <taxon>Rickettsiaceae</taxon>
        <taxon>Rickettsieae</taxon>
        <taxon>Rickettsia</taxon>
        <taxon>spotted fever group</taxon>
    </lineage>
</organism>
<evidence type="ECO:0000313" key="8">
    <source>
        <dbReference type="EMBL" id="URW77406.1"/>
    </source>
</evidence>
<dbReference type="EMBL" id="CP098324">
    <property type="protein sequence ID" value="URW77406.1"/>
    <property type="molecule type" value="Genomic_DNA"/>
</dbReference>
<evidence type="ECO:0000256" key="2">
    <source>
        <dbReference type="ARBA" id="ARBA00022676"/>
    </source>
</evidence>
<sequence>MAGWDAYNVTEDAELGIRIYSQNYKVAILDSYTLEEAPNSLGNWLNQRSRWIQGFLQTFLVFKAQIASNNNLYFHRLIYL</sequence>
<keyword evidence="5" id="KW-1133">Transmembrane helix</keyword>
<dbReference type="Proteomes" id="UP001056268">
    <property type="component" value="Chromosome"/>
</dbReference>
<gene>
    <name evidence="8" type="ORF">NBT09_05185</name>
</gene>
<evidence type="ECO:0000256" key="4">
    <source>
        <dbReference type="ARBA" id="ARBA00022692"/>
    </source>
</evidence>
<evidence type="ECO:0000259" key="7">
    <source>
        <dbReference type="Pfam" id="PF13632"/>
    </source>
</evidence>
<evidence type="ECO:0000256" key="6">
    <source>
        <dbReference type="ARBA" id="ARBA00023136"/>
    </source>
</evidence>
<keyword evidence="4" id="KW-0812">Transmembrane</keyword>
<protein>
    <recommendedName>
        <fullName evidence="7">Glycosyltransferase 2-like domain-containing protein</fullName>
    </recommendedName>
</protein>
<evidence type="ECO:0000256" key="1">
    <source>
        <dbReference type="ARBA" id="ARBA00004141"/>
    </source>
</evidence>